<dbReference type="Proteomes" id="UP000265566">
    <property type="component" value="Chromosome 1"/>
</dbReference>
<evidence type="ECO:0000313" key="3">
    <source>
        <dbReference type="EMBL" id="RHN77041.1"/>
    </source>
</evidence>
<reference evidence="4" key="3">
    <citation type="submission" date="2015-04" db="UniProtKB">
        <authorList>
            <consortium name="EnsemblPlants"/>
        </authorList>
    </citation>
    <scope>IDENTIFICATION</scope>
    <source>
        <strain evidence="4">cv. Jemalong A17</strain>
    </source>
</reference>
<reference evidence="2 5" key="2">
    <citation type="journal article" date="2014" name="BMC Genomics">
        <title>An improved genome release (version Mt4.0) for the model legume Medicago truncatula.</title>
        <authorList>
            <person name="Tang H."/>
            <person name="Krishnakumar V."/>
            <person name="Bidwell S."/>
            <person name="Rosen B."/>
            <person name="Chan A."/>
            <person name="Zhou S."/>
            <person name="Gentzbittel L."/>
            <person name="Childs K.L."/>
            <person name="Yandell M."/>
            <person name="Gundlach H."/>
            <person name="Mayer K.F."/>
            <person name="Schwartz D.C."/>
            <person name="Town C.D."/>
        </authorList>
    </citation>
    <scope>GENOME REANNOTATION</scope>
    <source>
        <strain evidence="4 5">cv. Jemalong A17</strain>
    </source>
</reference>
<evidence type="ECO:0000256" key="1">
    <source>
        <dbReference type="SAM" id="Phobius"/>
    </source>
</evidence>
<dbReference type="AlphaFoldDB" id="G7I7J6"/>
<organism evidence="2 5">
    <name type="scientific">Medicago truncatula</name>
    <name type="common">Barrel medic</name>
    <name type="synonym">Medicago tribuloides</name>
    <dbReference type="NCBI Taxonomy" id="3880"/>
    <lineage>
        <taxon>Eukaryota</taxon>
        <taxon>Viridiplantae</taxon>
        <taxon>Streptophyta</taxon>
        <taxon>Embryophyta</taxon>
        <taxon>Tracheophyta</taxon>
        <taxon>Spermatophyta</taxon>
        <taxon>Magnoliopsida</taxon>
        <taxon>eudicotyledons</taxon>
        <taxon>Gunneridae</taxon>
        <taxon>Pentapetalae</taxon>
        <taxon>rosids</taxon>
        <taxon>fabids</taxon>
        <taxon>Fabales</taxon>
        <taxon>Fabaceae</taxon>
        <taxon>Papilionoideae</taxon>
        <taxon>50 kb inversion clade</taxon>
        <taxon>NPAAA clade</taxon>
        <taxon>Hologalegina</taxon>
        <taxon>IRL clade</taxon>
        <taxon>Trifolieae</taxon>
        <taxon>Medicago</taxon>
    </lineage>
</organism>
<dbReference type="HOGENOM" id="CLU_211754_0_0_1"/>
<evidence type="ECO:0000313" key="4">
    <source>
        <dbReference type="EnsemblPlants" id="AES59048"/>
    </source>
</evidence>
<dbReference type="OMA" id="QGHSWIS"/>
<dbReference type="PANTHER" id="PTHR35755">
    <property type="entry name" value="PROTEIN, PUTATIVE-RELATED"/>
    <property type="match status" value="1"/>
</dbReference>
<feature type="transmembrane region" description="Helical" evidence="1">
    <location>
        <begin position="12"/>
        <end position="36"/>
    </location>
</feature>
<dbReference type="EMBL" id="PSQE01000001">
    <property type="protein sequence ID" value="RHN77041.1"/>
    <property type="molecule type" value="Genomic_DNA"/>
</dbReference>
<evidence type="ECO:0000313" key="5">
    <source>
        <dbReference type="Proteomes" id="UP000002051"/>
    </source>
</evidence>
<sequence length="64" mass="7711">MANSLEQSRPWFLYAVPLLVFLLIAFHVLALVYWIYRLSTDTKPQQQTLQQQIQQQQQQRRKAH</sequence>
<dbReference type="Gramene" id="rna448">
    <property type="protein sequence ID" value="RHN77041.1"/>
    <property type="gene ID" value="gene448"/>
</dbReference>
<protein>
    <submittedName>
        <fullName evidence="2">Transmembrane protein, putative</fullName>
    </submittedName>
</protein>
<evidence type="ECO:0000313" key="6">
    <source>
        <dbReference type="Proteomes" id="UP000265566"/>
    </source>
</evidence>
<keyword evidence="1" id="KW-1133">Transmembrane helix</keyword>
<keyword evidence="1 2" id="KW-0812">Transmembrane</keyword>
<proteinExistence type="predicted"/>
<dbReference type="EMBL" id="CM001217">
    <property type="protein sequence ID" value="AES59048.1"/>
    <property type="molecule type" value="Genomic_DNA"/>
</dbReference>
<accession>G7I7J6</accession>
<dbReference type="EnsemblPlants" id="AES59048">
    <property type="protein sequence ID" value="AES59048"/>
    <property type="gene ID" value="MTR_1g013350"/>
</dbReference>
<evidence type="ECO:0000313" key="2">
    <source>
        <dbReference type="EMBL" id="AES59048.1"/>
    </source>
</evidence>
<reference evidence="3" key="5">
    <citation type="journal article" date="2018" name="Nat. Plants">
        <title>Whole-genome landscape of Medicago truncatula symbiotic genes.</title>
        <authorList>
            <person name="Pecrix Y."/>
            <person name="Gamas P."/>
            <person name="Carrere S."/>
        </authorList>
    </citation>
    <scope>NUCLEOTIDE SEQUENCE</scope>
    <source>
        <tissue evidence="3">Leaves</tissue>
    </source>
</reference>
<dbReference type="PaxDb" id="3880-AES59048"/>
<gene>
    <name evidence="2" type="ordered locus">MTR_1g013350</name>
    <name evidence="3" type="ORF">MtrunA17_Chr1g0150441</name>
</gene>
<keyword evidence="5" id="KW-1185">Reference proteome</keyword>
<dbReference type="Proteomes" id="UP000002051">
    <property type="component" value="Unassembled WGS sequence"/>
</dbReference>
<reference evidence="6" key="4">
    <citation type="journal article" date="2018" name="Nat. Plants">
        <title>Whole-genome landscape of Medicago truncatula symbiotic genes.</title>
        <authorList>
            <person name="Pecrix Y."/>
            <person name="Staton S.E."/>
            <person name="Sallet E."/>
            <person name="Lelandais-Briere C."/>
            <person name="Moreau S."/>
            <person name="Carrere S."/>
            <person name="Blein T."/>
            <person name="Jardinaud M.F."/>
            <person name="Latrasse D."/>
            <person name="Zouine M."/>
            <person name="Zahm M."/>
            <person name="Kreplak J."/>
            <person name="Mayjonade B."/>
            <person name="Satge C."/>
            <person name="Perez M."/>
            <person name="Cauet S."/>
            <person name="Marande W."/>
            <person name="Chantry-Darmon C."/>
            <person name="Lopez-Roques C."/>
            <person name="Bouchez O."/>
            <person name="Berard A."/>
            <person name="Debelle F."/>
            <person name="Munos S."/>
            <person name="Bendahmane A."/>
            <person name="Berges H."/>
            <person name="Niebel A."/>
            <person name="Buitink J."/>
            <person name="Frugier F."/>
            <person name="Benhamed M."/>
            <person name="Crespi M."/>
            <person name="Gouzy J."/>
            <person name="Gamas P."/>
        </authorList>
    </citation>
    <scope>NUCLEOTIDE SEQUENCE [LARGE SCALE GENOMIC DNA]</scope>
    <source>
        <strain evidence="6">cv. Jemalong A17</strain>
    </source>
</reference>
<dbReference type="PANTHER" id="PTHR35755:SF3">
    <property type="entry name" value="EXPRESSED PROTEIN"/>
    <property type="match status" value="1"/>
</dbReference>
<name>G7I7J6_MEDTR</name>
<keyword evidence="1" id="KW-0472">Membrane</keyword>
<reference evidence="2 5" key="1">
    <citation type="journal article" date="2011" name="Nature">
        <title>The Medicago genome provides insight into the evolution of rhizobial symbioses.</title>
        <authorList>
            <person name="Young N.D."/>
            <person name="Debelle F."/>
            <person name="Oldroyd G.E."/>
            <person name="Geurts R."/>
            <person name="Cannon S.B."/>
            <person name="Udvardi M.K."/>
            <person name="Benedito V.A."/>
            <person name="Mayer K.F."/>
            <person name="Gouzy J."/>
            <person name="Schoof H."/>
            <person name="Van de Peer Y."/>
            <person name="Proost S."/>
            <person name="Cook D.R."/>
            <person name="Meyers B.C."/>
            <person name="Spannagl M."/>
            <person name="Cheung F."/>
            <person name="De Mita S."/>
            <person name="Krishnakumar V."/>
            <person name="Gundlach H."/>
            <person name="Zhou S."/>
            <person name="Mudge J."/>
            <person name="Bharti A.K."/>
            <person name="Murray J.D."/>
            <person name="Naoumkina M.A."/>
            <person name="Rosen B."/>
            <person name="Silverstein K.A."/>
            <person name="Tang H."/>
            <person name="Rombauts S."/>
            <person name="Zhao P.X."/>
            <person name="Zhou P."/>
            <person name="Barbe V."/>
            <person name="Bardou P."/>
            <person name="Bechner M."/>
            <person name="Bellec A."/>
            <person name="Berger A."/>
            <person name="Berges H."/>
            <person name="Bidwell S."/>
            <person name="Bisseling T."/>
            <person name="Choisne N."/>
            <person name="Couloux A."/>
            <person name="Denny R."/>
            <person name="Deshpande S."/>
            <person name="Dai X."/>
            <person name="Doyle J.J."/>
            <person name="Dudez A.M."/>
            <person name="Farmer A.D."/>
            <person name="Fouteau S."/>
            <person name="Franken C."/>
            <person name="Gibelin C."/>
            <person name="Gish J."/>
            <person name="Goldstein S."/>
            <person name="Gonzalez A.J."/>
            <person name="Green P.J."/>
            <person name="Hallab A."/>
            <person name="Hartog M."/>
            <person name="Hua A."/>
            <person name="Humphray S.J."/>
            <person name="Jeong D.H."/>
            <person name="Jing Y."/>
            <person name="Jocker A."/>
            <person name="Kenton S.M."/>
            <person name="Kim D.J."/>
            <person name="Klee K."/>
            <person name="Lai H."/>
            <person name="Lang C."/>
            <person name="Lin S."/>
            <person name="Macmil S.L."/>
            <person name="Magdelenat G."/>
            <person name="Matthews L."/>
            <person name="McCorrison J."/>
            <person name="Monaghan E.L."/>
            <person name="Mun J.H."/>
            <person name="Najar F.Z."/>
            <person name="Nicholson C."/>
            <person name="Noirot C."/>
            <person name="O'Bleness M."/>
            <person name="Paule C.R."/>
            <person name="Poulain J."/>
            <person name="Prion F."/>
            <person name="Qin B."/>
            <person name="Qu C."/>
            <person name="Retzel E.F."/>
            <person name="Riddle C."/>
            <person name="Sallet E."/>
            <person name="Samain S."/>
            <person name="Samson N."/>
            <person name="Sanders I."/>
            <person name="Saurat O."/>
            <person name="Scarpelli C."/>
            <person name="Schiex T."/>
            <person name="Segurens B."/>
            <person name="Severin A.J."/>
            <person name="Sherrier D.J."/>
            <person name="Shi R."/>
            <person name="Sims S."/>
            <person name="Singer S.R."/>
            <person name="Sinharoy S."/>
            <person name="Sterck L."/>
            <person name="Viollet A."/>
            <person name="Wang B.B."/>
            <person name="Wang K."/>
            <person name="Wang M."/>
            <person name="Wang X."/>
            <person name="Warfsmann J."/>
            <person name="Weissenbach J."/>
            <person name="White D.D."/>
            <person name="White J.D."/>
            <person name="Wiley G.B."/>
            <person name="Wincker P."/>
            <person name="Xing Y."/>
            <person name="Yang L."/>
            <person name="Yao Z."/>
            <person name="Ying F."/>
            <person name="Zhai J."/>
            <person name="Zhou L."/>
            <person name="Zuber A."/>
            <person name="Denarie J."/>
            <person name="Dixon R.A."/>
            <person name="May G.D."/>
            <person name="Schwartz D.C."/>
            <person name="Rogers J."/>
            <person name="Quetier F."/>
            <person name="Town C.D."/>
            <person name="Roe B.A."/>
        </authorList>
    </citation>
    <scope>NUCLEOTIDE SEQUENCE [LARGE SCALE GENOMIC DNA]</scope>
    <source>
        <strain evidence="2">A17</strain>
        <strain evidence="4 5">cv. Jemalong A17</strain>
    </source>
</reference>